<accession>F8N686</accession>
<keyword evidence="4" id="KW-1185">Reference proteome</keyword>
<dbReference type="GO" id="GO:0003676">
    <property type="term" value="F:nucleic acid binding"/>
    <property type="evidence" value="ECO:0007669"/>
    <property type="project" value="InterPro"/>
</dbReference>
<reference evidence="4" key="1">
    <citation type="journal article" date="2011" name="Stand. Genomic Sci.">
        <title>Non-contiguous finished genome sequence of the opportunistic oral pathogen Prevotella multisaccharivorax type strain (PPPA20).</title>
        <authorList>
            <person name="Pati A."/>
            <person name="Gronow S."/>
            <person name="Lu M."/>
            <person name="Lapidus A."/>
            <person name="Nolan M."/>
            <person name="Lucas S."/>
            <person name="Hammon N."/>
            <person name="Deshpande S."/>
            <person name="Cheng J.F."/>
            <person name="Tapia R."/>
            <person name="Han C."/>
            <person name="Goodwin L."/>
            <person name="Pitluck S."/>
            <person name="Liolios K."/>
            <person name="Pagani I."/>
            <person name="Mavromatis K."/>
            <person name="Mikhailova N."/>
            <person name="Huntemann M."/>
            <person name="Chen A."/>
            <person name="Palaniappan K."/>
            <person name="Land M."/>
            <person name="Hauser L."/>
            <person name="Detter J.C."/>
            <person name="Brambilla E.M."/>
            <person name="Rohde M."/>
            <person name="Goker M."/>
            <person name="Woyke T."/>
            <person name="Bristow J."/>
            <person name="Eisen J.A."/>
            <person name="Markowitz V."/>
            <person name="Hugenholtz P."/>
            <person name="Kyrpides N.C."/>
            <person name="Klenk H.P."/>
            <person name="Ivanova N."/>
        </authorList>
    </citation>
    <scope>NUCLEOTIDE SEQUENCE [LARGE SCALE GENOMIC DNA]</scope>
    <source>
        <strain evidence="4">DSM 17128</strain>
    </source>
</reference>
<organism evidence="3 4">
    <name type="scientific">Hallella multisaccharivorax DSM 17128</name>
    <dbReference type="NCBI Taxonomy" id="688246"/>
    <lineage>
        <taxon>Bacteria</taxon>
        <taxon>Pseudomonadati</taxon>
        <taxon>Bacteroidota</taxon>
        <taxon>Bacteroidia</taxon>
        <taxon>Bacteroidales</taxon>
        <taxon>Prevotellaceae</taxon>
        <taxon>Hallella</taxon>
    </lineage>
</organism>
<dbReference type="Gene3D" id="3.40.1350.10">
    <property type="match status" value="1"/>
</dbReference>
<protein>
    <recommendedName>
        <fullName evidence="5">DUF1887 family protein</fullName>
    </recommendedName>
</protein>
<dbReference type="InterPro" id="IPR056339">
    <property type="entry name" value="CARF_Card1"/>
</dbReference>
<dbReference type="InterPro" id="IPR011335">
    <property type="entry name" value="Restrct_endonuc-II-like"/>
</dbReference>
<feature type="domain" description="Card1 endonuclease" evidence="1">
    <location>
        <begin position="156"/>
        <end position="265"/>
    </location>
</feature>
<gene>
    <name evidence="3" type="ORF">Premu_0697</name>
</gene>
<dbReference type="OrthoDB" id="9785117at2"/>
<dbReference type="AlphaFoldDB" id="F8N686"/>
<dbReference type="InterPro" id="IPR015093">
    <property type="entry name" value="Card1_endonucl_dom"/>
</dbReference>
<dbReference type="SUPFAM" id="SSF52980">
    <property type="entry name" value="Restriction endonuclease-like"/>
    <property type="match status" value="1"/>
</dbReference>
<dbReference type="STRING" id="688246.Premu_0697"/>
<proteinExistence type="predicted"/>
<evidence type="ECO:0000313" key="3">
    <source>
        <dbReference type="EMBL" id="EGN56167.1"/>
    </source>
</evidence>
<dbReference type="eggNOG" id="COG4006">
    <property type="taxonomic scope" value="Bacteria"/>
</dbReference>
<dbReference type="Pfam" id="PF09002">
    <property type="entry name" value="Card1_endonuc"/>
    <property type="match status" value="1"/>
</dbReference>
<dbReference type="RefSeq" id="WP_007573134.1">
    <property type="nucleotide sequence ID" value="NZ_BPTS01000001.1"/>
</dbReference>
<feature type="domain" description="Card1 CARF" evidence="2">
    <location>
        <begin position="12"/>
        <end position="105"/>
    </location>
</feature>
<dbReference type="Gene3D" id="3.40.50.10770">
    <property type="entry name" value="Hypothetical protein VC1899 like domain (Restriction endonuclease-like)"/>
    <property type="match status" value="1"/>
</dbReference>
<dbReference type="InterPro" id="IPR011856">
    <property type="entry name" value="tRNA_endonuc-like_dom_sf"/>
</dbReference>
<evidence type="ECO:0008006" key="5">
    <source>
        <dbReference type="Google" id="ProtNLM"/>
    </source>
</evidence>
<dbReference type="Pfam" id="PF23400">
    <property type="entry name" value="CARF_Card1"/>
    <property type="match status" value="1"/>
</dbReference>
<dbReference type="Proteomes" id="UP000002772">
    <property type="component" value="Unassembled WGS sequence"/>
</dbReference>
<evidence type="ECO:0000313" key="4">
    <source>
        <dbReference type="Proteomes" id="UP000002772"/>
    </source>
</evidence>
<evidence type="ECO:0000259" key="1">
    <source>
        <dbReference type="Pfam" id="PF09002"/>
    </source>
</evidence>
<evidence type="ECO:0000259" key="2">
    <source>
        <dbReference type="Pfam" id="PF23400"/>
    </source>
</evidence>
<dbReference type="HOGENOM" id="CLU_917845_0_0_10"/>
<dbReference type="EMBL" id="GL945017">
    <property type="protein sequence ID" value="EGN56167.1"/>
    <property type="molecule type" value="Genomic_DNA"/>
</dbReference>
<sequence length="303" mass="35180">MTRNAGGEQLVKALGLDKDVVFIVVDANDYCSALSTLKQEWETREGDEYIVNLTGGTKIMSLVVHDFFATMKSRFYYVPIGKNTFYDIASGTSSELHYRVNLKEYFTLYGIRYKNTKESELTHTEQEDTDIYNEVREHRFRLPDKLRFAQESPSSELRRYYAGTWFEQFSYFCVKRALHLREEDIGLSVKIYREGDQALNDNELDVAFMYENVLYIVECKVTMRGLAGAKDTIEEYLYKLAAIAKDFGLQVRPYIFTLHRVQSLSEATRDNLVKRCQILGVRNIIYGNDFMNMESALSKPLTM</sequence>
<name>F8N686_9BACT</name>